<feature type="chain" id="PRO_5001606675" description="Lipid/polyisoprenoid-binding YceI-like domain-containing protein" evidence="1">
    <location>
        <begin position="23"/>
        <end position="194"/>
    </location>
</feature>
<dbReference type="Gene3D" id="2.40.128.110">
    <property type="entry name" value="Lipid/polyisoprenoid-binding, YceI-like"/>
    <property type="match status" value="1"/>
</dbReference>
<dbReference type="PANTHER" id="PTHR34406">
    <property type="entry name" value="PROTEIN YCEI"/>
    <property type="match status" value="1"/>
</dbReference>
<dbReference type="PANTHER" id="PTHR34406:SF1">
    <property type="entry name" value="PROTEIN YCEI"/>
    <property type="match status" value="1"/>
</dbReference>
<proteinExistence type="predicted"/>
<dbReference type="STRING" id="83219.PM02_09905"/>
<reference evidence="3 4" key="1">
    <citation type="journal article" date="2014" name="Genome Announc.">
        <title>Draft Genome Sequences of Two Isolates of the Roseobacter Group, Sulfitobacter sp. Strains 3SOLIMAR09 and 1FIGIMAR09, from Harbors of Mallorca Island (Mediterranean Sea).</title>
        <authorList>
            <person name="Mas-Llado M."/>
            <person name="Pina-Villalonga J.M."/>
            <person name="Brunet-Galmes I."/>
            <person name="Nogales B."/>
            <person name="Bosch R."/>
        </authorList>
    </citation>
    <scope>NUCLEOTIDE SEQUENCE [LARGE SCALE GENOMIC DNA]</scope>
    <source>
        <strain evidence="3 4">1FIGIMAR09</strain>
    </source>
</reference>
<organism evidence="3 4">
    <name type="scientific">Sulfitobacter mediterraneus</name>
    <dbReference type="NCBI Taxonomy" id="83219"/>
    <lineage>
        <taxon>Bacteria</taxon>
        <taxon>Pseudomonadati</taxon>
        <taxon>Pseudomonadota</taxon>
        <taxon>Alphaproteobacteria</taxon>
        <taxon>Rhodobacterales</taxon>
        <taxon>Roseobacteraceae</taxon>
        <taxon>Sulfitobacter</taxon>
    </lineage>
</organism>
<gene>
    <name evidence="3" type="ORF">PM02_09905</name>
</gene>
<name>A0A061SQT1_9RHOB</name>
<accession>A0A061SQT1</accession>
<dbReference type="Pfam" id="PF04264">
    <property type="entry name" value="YceI"/>
    <property type="match status" value="1"/>
</dbReference>
<protein>
    <recommendedName>
        <fullName evidence="2">Lipid/polyisoprenoid-binding YceI-like domain-containing protein</fullName>
    </recommendedName>
</protein>
<dbReference type="Proteomes" id="UP000027337">
    <property type="component" value="Unassembled WGS sequence"/>
</dbReference>
<keyword evidence="4" id="KW-1185">Reference proteome</keyword>
<dbReference type="EMBL" id="JEMU01000007">
    <property type="protein sequence ID" value="KAJ03197.1"/>
    <property type="molecule type" value="Genomic_DNA"/>
</dbReference>
<dbReference type="InterPro" id="IPR007372">
    <property type="entry name" value="Lipid/polyisoprenoid-bd_YceI"/>
</dbReference>
<sequence length="194" mass="20875">MKNAILASALGLTTALAGPAFAADAEKYVLDASHSQILFEYNHLGFSTTYGMFSGFEGEIMFDEAAPEASSVTVSMPVMSMFTGWEERHAHFMSPDFFAAGDDEMVSFASTGIEVTGEDTALITGDLTLNDVTKSVVLDAKLNQKGDHPMAGKPWMGFDATTTLVRSDYNLGKFAPFVSDEVQVKISIEAMKAD</sequence>
<dbReference type="SUPFAM" id="SSF101874">
    <property type="entry name" value="YceI-like"/>
    <property type="match status" value="1"/>
</dbReference>
<keyword evidence="1" id="KW-0732">Signal</keyword>
<comment type="caution">
    <text evidence="3">The sequence shown here is derived from an EMBL/GenBank/DDBJ whole genome shotgun (WGS) entry which is preliminary data.</text>
</comment>
<feature type="signal peptide" evidence="1">
    <location>
        <begin position="1"/>
        <end position="22"/>
    </location>
</feature>
<dbReference type="AlphaFoldDB" id="A0A061SQT1"/>
<feature type="domain" description="Lipid/polyisoprenoid-binding YceI-like" evidence="2">
    <location>
        <begin position="27"/>
        <end position="191"/>
    </location>
</feature>
<evidence type="ECO:0000313" key="4">
    <source>
        <dbReference type="Proteomes" id="UP000027337"/>
    </source>
</evidence>
<dbReference type="SMART" id="SM00867">
    <property type="entry name" value="YceI"/>
    <property type="match status" value="1"/>
</dbReference>
<evidence type="ECO:0000259" key="2">
    <source>
        <dbReference type="SMART" id="SM00867"/>
    </source>
</evidence>
<evidence type="ECO:0000313" key="3">
    <source>
        <dbReference type="EMBL" id="KAJ03197.1"/>
    </source>
</evidence>
<dbReference type="eggNOG" id="COG2353">
    <property type="taxonomic scope" value="Bacteria"/>
</dbReference>
<dbReference type="InterPro" id="IPR036761">
    <property type="entry name" value="TTHA0802/YceI-like_sf"/>
</dbReference>
<dbReference type="RefSeq" id="WP_037907823.1">
    <property type="nucleotide sequence ID" value="NZ_JEMU01000007.1"/>
</dbReference>
<evidence type="ECO:0000256" key="1">
    <source>
        <dbReference type="SAM" id="SignalP"/>
    </source>
</evidence>